<gene>
    <name evidence="4" type="ORF">C7438_0447</name>
</gene>
<dbReference type="PANTHER" id="PTHR15239">
    <property type="entry name" value="NUCLEAR EXPORT MEDIATOR FACTOR NEMF"/>
    <property type="match status" value="1"/>
</dbReference>
<proteinExistence type="predicted"/>
<dbReference type="RefSeq" id="WP_170143491.1">
    <property type="nucleotide sequence ID" value="NZ_RBIJ01000001.1"/>
</dbReference>
<feature type="coiled-coil region" evidence="1">
    <location>
        <begin position="325"/>
        <end position="355"/>
    </location>
</feature>
<organism evidence="4 5">
    <name type="scientific">Brockia lithotrophica</name>
    <dbReference type="NCBI Taxonomy" id="933949"/>
    <lineage>
        <taxon>Bacteria</taxon>
        <taxon>Bacillati</taxon>
        <taxon>Bacillota</taxon>
        <taxon>Bacilli</taxon>
        <taxon>Bacillales</taxon>
        <taxon>Bacillales Family X. Incertae Sedis</taxon>
        <taxon>Brockia</taxon>
    </lineage>
</organism>
<dbReference type="GO" id="GO:1990112">
    <property type="term" value="C:RQC complex"/>
    <property type="evidence" value="ECO:0007669"/>
    <property type="project" value="TreeGrafter"/>
</dbReference>
<feature type="region of interest" description="Disordered" evidence="2">
    <location>
        <begin position="255"/>
        <end position="295"/>
    </location>
</feature>
<feature type="compositionally biased region" description="Pro residues" evidence="2">
    <location>
        <begin position="266"/>
        <end position="275"/>
    </location>
</feature>
<dbReference type="PANTHER" id="PTHR15239:SF6">
    <property type="entry name" value="RIBOSOME QUALITY CONTROL COMPLEX SUBUNIT NEMF"/>
    <property type="match status" value="1"/>
</dbReference>
<dbReference type="GO" id="GO:0072344">
    <property type="term" value="P:rescue of stalled ribosome"/>
    <property type="evidence" value="ECO:0007669"/>
    <property type="project" value="TreeGrafter"/>
</dbReference>
<name>A0A660L651_9BACL</name>
<keyword evidence="5" id="KW-1185">Reference proteome</keyword>
<feature type="compositionally biased region" description="Basic and acidic residues" evidence="2">
    <location>
        <begin position="467"/>
        <end position="484"/>
    </location>
</feature>
<feature type="region of interest" description="Disordered" evidence="2">
    <location>
        <begin position="459"/>
        <end position="501"/>
    </location>
</feature>
<evidence type="ECO:0000259" key="3">
    <source>
        <dbReference type="Pfam" id="PF05670"/>
    </source>
</evidence>
<comment type="caution">
    <text evidence="4">The sequence shown here is derived from an EMBL/GenBank/DDBJ whole genome shotgun (WGS) entry which is preliminary data.</text>
</comment>
<dbReference type="GO" id="GO:0000049">
    <property type="term" value="F:tRNA binding"/>
    <property type="evidence" value="ECO:0007669"/>
    <property type="project" value="TreeGrafter"/>
</dbReference>
<dbReference type="Pfam" id="PF05670">
    <property type="entry name" value="NFACT-R_1"/>
    <property type="match status" value="1"/>
</dbReference>
<dbReference type="Pfam" id="PF05833">
    <property type="entry name" value="NFACT_N"/>
    <property type="match status" value="2"/>
</dbReference>
<accession>A0A660L651</accession>
<sequence length="644" mass="71059">MLDGLGIARLLSELTPHLGRRIYRVEFADSRIFLIVHAGGSLVFFLDPEAPLFFALSSEDDLGKELLRTAQAVRKETPQLAARLLPWRRALEGGILVRAEQLARDRVFALGVDMRSQTGERRLLRLVAELVPRYANLLLVDEKGGILAVFRPVDAGMSRYRRLVPGGRYTPPPPLSLPDPLQFTPAELAARIRESRNAEDLRKIGAGIGRDTAYALWSHIAPALRDPDFEEAALGERTYRLLHDAVAGKAPAAFAVPETGGRPHLSPVPPPPPLPSGTGEDTALPRLPGDASLKWGEAPTMHDAVRRVFLSLRESRAEERRTRLLRRLEERGEFLARQRQELERIVREGEEAEREREAGELLLAYAAHVPPGAASVLLPPPGEGGEPREIPLDPTLDAAGNAALYFTRYRKKKNAARHAAQRLKDVRAEEDYLASLRLALLTGDEKDLNEVEEEMRAQGLLGKRASRQAEAEKDHPIAEGEKPRGGKKGGSRKSEALPQPLRLRSSTGTEIWVGRNNAQNDALTFRLADRRDVWLHARGIPGAHVVVRSPAPDPATLEEAALLAAYFSTGRDSGSVAVDVTDVRSVRKPRGARPGFVTYRNEKTLHVAVDVERVRRLLERSEESTGSRTSAPPEENAPRGKSEE</sequence>
<evidence type="ECO:0000313" key="5">
    <source>
        <dbReference type="Proteomes" id="UP000267019"/>
    </source>
</evidence>
<dbReference type="EMBL" id="RBIJ01000001">
    <property type="protein sequence ID" value="RKQ88805.1"/>
    <property type="molecule type" value="Genomic_DNA"/>
</dbReference>
<reference evidence="4 5" key="1">
    <citation type="submission" date="2018-10" db="EMBL/GenBank/DDBJ databases">
        <title>Genomic Encyclopedia of Type Strains, Phase IV (KMG-IV): sequencing the most valuable type-strain genomes for metagenomic binning, comparative biology and taxonomic classification.</title>
        <authorList>
            <person name="Goeker M."/>
        </authorList>
    </citation>
    <scope>NUCLEOTIDE SEQUENCE [LARGE SCALE GENOMIC DNA]</scope>
    <source>
        <strain evidence="4 5">DSM 22653</strain>
    </source>
</reference>
<dbReference type="Gene3D" id="2.30.310.10">
    <property type="entry name" value="ibrinogen binding protein from staphylococcus aureus domain"/>
    <property type="match status" value="1"/>
</dbReference>
<evidence type="ECO:0000313" key="4">
    <source>
        <dbReference type="EMBL" id="RKQ88805.1"/>
    </source>
</evidence>
<dbReference type="AlphaFoldDB" id="A0A660L651"/>
<keyword evidence="1" id="KW-0175">Coiled coil</keyword>
<feature type="domain" description="NFACT RNA-binding" evidence="3">
    <location>
        <begin position="504"/>
        <end position="589"/>
    </location>
</feature>
<evidence type="ECO:0000256" key="2">
    <source>
        <dbReference type="SAM" id="MobiDB-lite"/>
    </source>
</evidence>
<dbReference type="InterPro" id="IPR051608">
    <property type="entry name" value="RQC_Subunit_NEMF"/>
</dbReference>
<feature type="region of interest" description="Disordered" evidence="2">
    <location>
        <begin position="618"/>
        <end position="644"/>
    </location>
</feature>
<dbReference type="Proteomes" id="UP000267019">
    <property type="component" value="Unassembled WGS sequence"/>
</dbReference>
<evidence type="ECO:0000256" key="1">
    <source>
        <dbReference type="SAM" id="Coils"/>
    </source>
</evidence>
<protein>
    <submittedName>
        <fullName evidence="4">Putative ribosome quality control (RQC) complex YloA/Tae2 family protein</fullName>
    </submittedName>
</protein>
<dbReference type="GO" id="GO:0043023">
    <property type="term" value="F:ribosomal large subunit binding"/>
    <property type="evidence" value="ECO:0007669"/>
    <property type="project" value="TreeGrafter"/>
</dbReference>
<dbReference type="InterPro" id="IPR008532">
    <property type="entry name" value="NFACT_RNA-bd"/>
</dbReference>